<evidence type="ECO:0008006" key="3">
    <source>
        <dbReference type="Google" id="ProtNLM"/>
    </source>
</evidence>
<organism evidence="1 2">
    <name type="scientific">Allocatelliglobosispora scoriae</name>
    <dbReference type="NCBI Taxonomy" id="643052"/>
    <lineage>
        <taxon>Bacteria</taxon>
        <taxon>Bacillati</taxon>
        <taxon>Actinomycetota</taxon>
        <taxon>Actinomycetes</taxon>
        <taxon>Micromonosporales</taxon>
        <taxon>Micromonosporaceae</taxon>
        <taxon>Allocatelliglobosispora</taxon>
    </lineage>
</organism>
<dbReference type="InterPro" id="IPR021527">
    <property type="entry name" value="DUF2795"/>
</dbReference>
<reference evidence="1 2" key="1">
    <citation type="submission" date="2020-08" db="EMBL/GenBank/DDBJ databases">
        <title>Sequencing the genomes of 1000 actinobacteria strains.</title>
        <authorList>
            <person name="Klenk H.-P."/>
        </authorList>
    </citation>
    <scope>NUCLEOTIDE SEQUENCE [LARGE SCALE GENOMIC DNA]</scope>
    <source>
        <strain evidence="1 2">DSM 45362</strain>
    </source>
</reference>
<dbReference type="AlphaFoldDB" id="A0A841BSD8"/>
<name>A0A841BSD8_9ACTN</name>
<sequence>MLTVTRTEVADHVLAAFQVGPASRGDVLAAATATHARPQVLSMLQSLPERSYGNLRDLWYELPDMPMGSM</sequence>
<dbReference type="Pfam" id="PF11387">
    <property type="entry name" value="DUF2795"/>
    <property type="match status" value="1"/>
</dbReference>
<proteinExistence type="predicted"/>
<dbReference type="RefSeq" id="WP_184836401.1">
    <property type="nucleotide sequence ID" value="NZ_JACHMN010000002.1"/>
</dbReference>
<protein>
    <recommendedName>
        <fullName evidence="3">DUF2795 domain-containing protein</fullName>
    </recommendedName>
</protein>
<evidence type="ECO:0000313" key="1">
    <source>
        <dbReference type="EMBL" id="MBB5869642.1"/>
    </source>
</evidence>
<accession>A0A841BSD8</accession>
<keyword evidence="2" id="KW-1185">Reference proteome</keyword>
<dbReference type="Proteomes" id="UP000587527">
    <property type="component" value="Unassembled WGS sequence"/>
</dbReference>
<comment type="caution">
    <text evidence="1">The sequence shown here is derived from an EMBL/GenBank/DDBJ whole genome shotgun (WGS) entry which is preliminary data.</text>
</comment>
<dbReference type="EMBL" id="JACHMN010000002">
    <property type="protein sequence ID" value="MBB5869642.1"/>
    <property type="molecule type" value="Genomic_DNA"/>
</dbReference>
<gene>
    <name evidence="1" type="ORF">F4553_003021</name>
</gene>
<evidence type="ECO:0000313" key="2">
    <source>
        <dbReference type="Proteomes" id="UP000587527"/>
    </source>
</evidence>